<dbReference type="GO" id="GO:0005524">
    <property type="term" value="F:ATP binding"/>
    <property type="evidence" value="ECO:0007669"/>
    <property type="project" value="UniProtKB-KW"/>
</dbReference>
<evidence type="ECO:0000259" key="4">
    <source>
        <dbReference type="Pfam" id="PF00005"/>
    </source>
</evidence>
<keyword evidence="7" id="KW-1185">Reference proteome</keyword>
<evidence type="ECO:0000256" key="3">
    <source>
        <dbReference type="ARBA" id="ARBA00022840"/>
    </source>
</evidence>
<gene>
    <name evidence="6" type="ORF">CEV31_4370</name>
</gene>
<organism evidence="6 7">
    <name type="scientific">Brucella thiophenivorans</name>
    <dbReference type="NCBI Taxonomy" id="571255"/>
    <lineage>
        <taxon>Bacteria</taxon>
        <taxon>Pseudomonadati</taxon>
        <taxon>Pseudomonadota</taxon>
        <taxon>Alphaproteobacteria</taxon>
        <taxon>Hyphomicrobiales</taxon>
        <taxon>Brucellaceae</taxon>
        <taxon>Brucella/Ochrobactrum group</taxon>
        <taxon>Brucella</taxon>
    </lineage>
</organism>
<dbReference type="InterPro" id="IPR027417">
    <property type="entry name" value="P-loop_NTPase"/>
</dbReference>
<accession>A0A256FS52</accession>
<keyword evidence="3" id="KW-0067">ATP-binding</keyword>
<dbReference type="Gene3D" id="3.40.50.300">
    <property type="entry name" value="P-loop containing nucleotide triphosphate hydrolases"/>
    <property type="match status" value="1"/>
</dbReference>
<evidence type="ECO:0000256" key="2">
    <source>
        <dbReference type="ARBA" id="ARBA00022741"/>
    </source>
</evidence>
<reference evidence="6 7" key="1">
    <citation type="submission" date="2017-07" db="EMBL/GenBank/DDBJ databases">
        <title>Phylogenetic study on the rhizospheric bacterium Ochrobactrum sp. A44.</title>
        <authorList>
            <person name="Krzyzanowska D.M."/>
            <person name="Ossowicki A."/>
            <person name="Rajewska M."/>
            <person name="Maciag T."/>
            <person name="Kaczynski Z."/>
            <person name="Czerwicka M."/>
            <person name="Jafra S."/>
        </authorList>
    </citation>
    <scope>NUCLEOTIDE SEQUENCE [LARGE SCALE GENOMIC DNA]</scope>
    <source>
        <strain evidence="6 7">DSM 7216</strain>
    </source>
</reference>
<dbReference type="InterPro" id="IPR003439">
    <property type="entry name" value="ABC_transporter-like_ATP-bd"/>
</dbReference>
<evidence type="ECO:0000256" key="1">
    <source>
        <dbReference type="ARBA" id="ARBA00022448"/>
    </source>
</evidence>
<dbReference type="PANTHER" id="PTHR45772">
    <property type="entry name" value="CONSERVED COMPONENT OF ABC TRANSPORTER FOR NATURAL AMINO ACIDS-RELATED"/>
    <property type="match status" value="1"/>
</dbReference>
<feature type="domain" description="Branched-chain amino acid ATP-binding cassette transporter C-terminal" evidence="5">
    <location>
        <begin position="105"/>
        <end position="128"/>
    </location>
</feature>
<protein>
    <submittedName>
        <fullName evidence="6">ABC transporter family protein</fullName>
    </submittedName>
</protein>
<name>A0A256FS52_9HYPH</name>
<evidence type="ECO:0000313" key="6">
    <source>
        <dbReference type="EMBL" id="OYR17570.1"/>
    </source>
</evidence>
<dbReference type="Proteomes" id="UP000215590">
    <property type="component" value="Unassembled WGS sequence"/>
</dbReference>
<dbReference type="GO" id="GO:0005886">
    <property type="term" value="C:plasma membrane"/>
    <property type="evidence" value="ECO:0007669"/>
    <property type="project" value="TreeGrafter"/>
</dbReference>
<dbReference type="Pfam" id="PF12399">
    <property type="entry name" value="BCA_ABC_TP_C"/>
    <property type="match status" value="1"/>
</dbReference>
<keyword evidence="2" id="KW-0547">Nucleotide-binding</keyword>
<dbReference type="GO" id="GO:0016887">
    <property type="term" value="F:ATP hydrolysis activity"/>
    <property type="evidence" value="ECO:0007669"/>
    <property type="project" value="InterPro"/>
</dbReference>
<dbReference type="InterPro" id="IPR032823">
    <property type="entry name" value="BCA_ABC_TP_C"/>
</dbReference>
<keyword evidence="1" id="KW-0813">Transport</keyword>
<comment type="caution">
    <text evidence="6">The sequence shown here is derived from an EMBL/GenBank/DDBJ whole genome shotgun (WGS) entry which is preliminary data.</text>
</comment>
<proteinExistence type="predicted"/>
<dbReference type="Pfam" id="PF00005">
    <property type="entry name" value="ABC_tran"/>
    <property type="match status" value="1"/>
</dbReference>
<evidence type="ECO:0000259" key="5">
    <source>
        <dbReference type="Pfam" id="PF12399"/>
    </source>
</evidence>
<dbReference type="EMBL" id="NNRJ01000033">
    <property type="protein sequence ID" value="OYR17570.1"/>
    <property type="molecule type" value="Genomic_DNA"/>
</dbReference>
<sequence length="133" mass="14400">MAADMANVDEIIETLGLQSVRDRVAGTLSYGLQKKVGVAIGLATRPKLLLMDEPAAGLNSQESHEFGELITIIKQRYNLTVLLVEHHIALVRRISSKIIVIAQGRVIAEGAPDEVLSNPQVIESYLGTRNAEG</sequence>
<evidence type="ECO:0000313" key="7">
    <source>
        <dbReference type="Proteomes" id="UP000215590"/>
    </source>
</evidence>
<feature type="domain" description="ABC transporter" evidence="4">
    <location>
        <begin position="6"/>
        <end position="55"/>
    </location>
</feature>
<dbReference type="AlphaFoldDB" id="A0A256FS52"/>
<dbReference type="SUPFAM" id="SSF52540">
    <property type="entry name" value="P-loop containing nucleoside triphosphate hydrolases"/>
    <property type="match status" value="1"/>
</dbReference>
<dbReference type="InterPro" id="IPR051120">
    <property type="entry name" value="ABC_AA/LPS_Transport"/>
</dbReference>